<dbReference type="Gene3D" id="1.10.10.10">
    <property type="entry name" value="Winged helix-like DNA-binding domain superfamily/Winged helix DNA-binding domain"/>
    <property type="match status" value="1"/>
</dbReference>
<dbReference type="PANTHER" id="PTHR30537">
    <property type="entry name" value="HTH-TYPE TRANSCRIPTIONAL REGULATOR"/>
    <property type="match status" value="1"/>
</dbReference>
<dbReference type="OrthoDB" id="8885940at2"/>
<dbReference type="GO" id="GO:0003677">
    <property type="term" value="F:DNA binding"/>
    <property type="evidence" value="ECO:0007669"/>
    <property type="project" value="UniProtKB-KW"/>
</dbReference>
<evidence type="ECO:0000313" key="7">
    <source>
        <dbReference type="Proteomes" id="UP000006755"/>
    </source>
</evidence>
<keyword evidence="7" id="KW-1185">Reference proteome</keyword>
<accession>K2IKH8</accession>
<dbReference type="PROSITE" id="PS50931">
    <property type="entry name" value="HTH_LYSR"/>
    <property type="match status" value="1"/>
</dbReference>
<evidence type="ECO:0000256" key="1">
    <source>
        <dbReference type="ARBA" id="ARBA00009437"/>
    </source>
</evidence>
<keyword evidence="3" id="KW-0238">DNA-binding</keyword>
<dbReference type="PANTHER" id="PTHR30537:SF5">
    <property type="entry name" value="HTH-TYPE TRANSCRIPTIONAL ACTIVATOR TTDR-RELATED"/>
    <property type="match status" value="1"/>
</dbReference>
<evidence type="ECO:0000256" key="2">
    <source>
        <dbReference type="ARBA" id="ARBA00023015"/>
    </source>
</evidence>
<name>K2IKH8_9GAMM</name>
<reference evidence="6 7" key="1">
    <citation type="journal article" date="2012" name="J. Bacteriol.">
        <title>Genome Sequence of Gallaecimonas xiamenensis Type Strain 3-C-1.</title>
        <authorList>
            <person name="Lai Q."/>
            <person name="Wang L."/>
            <person name="Wang W."/>
            <person name="Shao Z."/>
        </authorList>
    </citation>
    <scope>NUCLEOTIDE SEQUENCE [LARGE SCALE GENOMIC DNA]</scope>
    <source>
        <strain evidence="6 7">3-C-1</strain>
    </source>
</reference>
<keyword evidence="2" id="KW-0805">Transcription regulation</keyword>
<dbReference type="Proteomes" id="UP000006755">
    <property type="component" value="Unassembled WGS sequence"/>
</dbReference>
<dbReference type="InterPro" id="IPR000847">
    <property type="entry name" value="LysR_HTH_N"/>
</dbReference>
<dbReference type="RefSeq" id="WP_008485581.1">
    <property type="nucleotide sequence ID" value="NZ_AMRI01000020.1"/>
</dbReference>
<dbReference type="EMBL" id="AMRI01000020">
    <property type="protein sequence ID" value="EKE70631.1"/>
    <property type="molecule type" value="Genomic_DNA"/>
</dbReference>
<dbReference type="GO" id="GO:0003700">
    <property type="term" value="F:DNA-binding transcription factor activity"/>
    <property type="evidence" value="ECO:0007669"/>
    <property type="project" value="InterPro"/>
</dbReference>
<dbReference type="Pfam" id="PF03466">
    <property type="entry name" value="LysR_substrate"/>
    <property type="match status" value="1"/>
</dbReference>
<comment type="caution">
    <text evidence="6">The sequence shown here is derived from an EMBL/GenBank/DDBJ whole genome shotgun (WGS) entry which is preliminary data.</text>
</comment>
<dbReference type="SUPFAM" id="SSF53850">
    <property type="entry name" value="Periplasmic binding protein-like II"/>
    <property type="match status" value="1"/>
</dbReference>
<dbReference type="Pfam" id="PF00126">
    <property type="entry name" value="HTH_1"/>
    <property type="match status" value="1"/>
</dbReference>
<protein>
    <submittedName>
        <fullName evidence="6">LysR family transcriptional regulator</fullName>
    </submittedName>
</protein>
<sequence length="301" mass="31973">MIERIDQRWLLSFLQIYECGSFKKAAQQLGLPSSNVSRHLALLEAQLAVRLLDRTTRRMQPTEAGVRLYEAAKPLTGALDRALEQVCSGAGSLAGQLRICMPDLPLLADALAGFCRQHPGISLSVETSLSGEADLLDGFDLVLAFGRGTLPDSDWVAKGILRQPSLVVASPAFIARHGTPASVQALADHPCITTLSALGSRPWRFEGEAGPQTLAVSSPYRVNSGNLALALALQGLGLAILPAFNCQAHLKAGRLVSLALDKPPADLVLYAFYSKAVQPPAKVQALLQALGQLAVEANSQP</sequence>
<comment type="similarity">
    <text evidence="1">Belongs to the LysR transcriptional regulatory family.</text>
</comment>
<organism evidence="6 7">
    <name type="scientific">Gallaecimonas xiamenensis 3-C-1</name>
    <dbReference type="NCBI Taxonomy" id="745411"/>
    <lineage>
        <taxon>Bacteria</taxon>
        <taxon>Pseudomonadati</taxon>
        <taxon>Pseudomonadota</taxon>
        <taxon>Gammaproteobacteria</taxon>
        <taxon>Enterobacterales</taxon>
        <taxon>Gallaecimonadaceae</taxon>
        <taxon>Gallaecimonas</taxon>
    </lineage>
</organism>
<dbReference type="InterPro" id="IPR036388">
    <property type="entry name" value="WH-like_DNA-bd_sf"/>
</dbReference>
<dbReference type="InterPro" id="IPR005119">
    <property type="entry name" value="LysR_subst-bd"/>
</dbReference>
<evidence type="ECO:0000256" key="3">
    <source>
        <dbReference type="ARBA" id="ARBA00023125"/>
    </source>
</evidence>
<evidence type="ECO:0000259" key="5">
    <source>
        <dbReference type="PROSITE" id="PS50931"/>
    </source>
</evidence>
<dbReference type="FunFam" id="1.10.10.10:FF:000001">
    <property type="entry name" value="LysR family transcriptional regulator"/>
    <property type="match status" value="1"/>
</dbReference>
<dbReference type="AlphaFoldDB" id="K2IKH8"/>
<dbReference type="Gene3D" id="3.40.190.290">
    <property type="match status" value="1"/>
</dbReference>
<gene>
    <name evidence="6" type="ORF">B3C1_13873</name>
</gene>
<dbReference type="InterPro" id="IPR036390">
    <property type="entry name" value="WH_DNA-bd_sf"/>
</dbReference>
<evidence type="ECO:0000256" key="4">
    <source>
        <dbReference type="ARBA" id="ARBA00023163"/>
    </source>
</evidence>
<evidence type="ECO:0000313" key="6">
    <source>
        <dbReference type="EMBL" id="EKE70631.1"/>
    </source>
</evidence>
<keyword evidence="4" id="KW-0804">Transcription</keyword>
<proteinExistence type="inferred from homology"/>
<dbReference type="InterPro" id="IPR058163">
    <property type="entry name" value="LysR-type_TF_proteobact-type"/>
</dbReference>
<dbReference type="STRING" id="745411.B3C1_13873"/>
<dbReference type="CDD" id="cd08422">
    <property type="entry name" value="PBP2_CrgA_like"/>
    <property type="match status" value="1"/>
</dbReference>
<dbReference type="eggNOG" id="COG0583">
    <property type="taxonomic scope" value="Bacteria"/>
</dbReference>
<dbReference type="SUPFAM" id="SSF46785">
    <property type="entry name" value="Winged helix' DNA-binding domain"/>
    <property type="match status" value="1"/>
</dbReference>
<feature type="domain" description="HTH lysR-type" evidence="5">
    <location>
        <begin position="5"/>
        <end position="62"/>
    </location>
</feature>